<dbReference type="eggNOG" id="arCOG13170">
    <property type="taxonomic scope" value="Archaea"/>
</dbReference>
<dbReference type="Proteomes" id="UP000010843">
    <property type="component" value="Chromosome"/>
</dbReference>
<evidence type="ECO:0000313" key="2">
    <source>
        <dbReference type="EMBL" id="AGB33361.1"/>
    </source>
</evidence>
<dbReference type="STRING" id="797303.Natpe_3594"/>
<gene>
    <name evidence="2" type="ordered locus">Natpe_3594</name>
    <name evidence="3" type="ORF">C488_17428</name>
</gene>
<feature type="transmembrane region" description="Helical" evidence="1">
    <location>
        <begin position="23"/>
        <end position="42"/>
    </location>
</feature>
<reference evidence="2" key="1">
    <citation type="submission" date="2012-02" db="EMBL/GenBank/DDBJ databases">
        <title>Complete sequence of chromosome of Natrinema pellirubrum DSM 15624.</title>
        <authorList>
            <consortium name="US DOE Joint Genome Institute"/>
            <person name="Lucas S."/>
            <person name="Han J."/>
            <person name="Lapidus A."/>
            <person name="Cheng J.-F."/>
            <person name="Goodwin L."/>
            <person name="Pitluck S."/>
            <person name="Peters L."/>
            <person name="Teshima H."/>
            <person name="Detter J.C."/>
            <person name="Han C."/>
            <person name="Tapia R."/>
            <person name="Land M."/>
            <person name="Hauser L."/>
            <person name="Kyrpides N."/>
            <person name="Ivanova N."/>
            <person name="Pagani I."/>
            <person name="Sproer C."/>
            <person name="Anderson I."/>
            <person name="Woyke T."/>
        </authorList>
    </citation>
    <scope>NUCLEOTIDE SEQUENCE</scope>
    <source>
        <strain evidence="2">DSM 15624</strain>
    </source>
</reference>
<keyword evidence="5" id="KW-1185">Reference proteome</keyword>
<proteinExistence type="predicted"/>
<dbReference type="EMBL" id="AOIE01000104">
    <property type="protein sequence ID" value="ELY71189.1"/>
    <property type="molecule type" value="Genomic_DNA"/>
</dbReference>
<dbReference type="EMBL" id="CP003372">
    <property type="protein sequence ID" value="AGB33361.1"/>
    <property type="molecule type" value="Genomic_DNA"/>
</dbReference>
<reference evidence="4" key="2">
    <citation type="submission" date="2012-02" db="EMBL/GenBank/DDBJ databases">
        <title>Complete sequence of chromosome of Natrinema pellirubrum DSM 15624.</title>
        <authorList>
            <person name="Lucas S."/>
            <person name="Han J."/>
            <person name="Lapidus A."/>
            <person name="Cheng J.-F."/>
            <person name="Goodwin L."/>
            <person name="Pitluck S."/>
            <person name="Peters L."/>
            <person name="Teshima H."/>
            <person name="Detter J.C."/>
            <person name="Han C."/>
            <person name="Tapia R."/>
            <person name="Land M."/>
            <person name="Hauser L."/>
            <person name="Kyrpides N."/>
            <person name="Ivanova N."/>
            <person name="Pagani I."/>
            <person name="Sproer C."/>
            <person name="Anderson I."/>
            <person name="Woyke T."/>
        </authorList>
    </citation>
    <scope>NUCLEOTIDE SEQUENCE [LARGE SCALE GENOMIC DNA]</scope>
    <source>
        <strain evidence="4">DSM 15624 / JCM 10476 / NCIMB 786</strain>
    </source>
</reference>
<accession>L0JSM1</accession>
<evidence type="ECO:0000313" key="5">
    <source>
        <dbReference type="Proteomes" id="UP000011593"/>
    </source>
</evidence>
<dbReference type="Proteomes" id="UP000011593">
    <property type="component" value="Unassembled WGS sequence"/>
</dbReference>
<keyword evidence="1" id="KW-0812">Transmembrane</keyword>
<evidence type="ECO:0000256" key="1">
    <source>
        <dbReference type="SAM" id="Phobius"/>
    </source>
</evidence>
<dbReference type="HOGENOM" id="CLU_2712678_0_0_2"/>
<dbReference type="AlphaFoldDB" id="L0JSM1"/>
<evidence type="ECO:0000313" key="4">
    <source>
        <dbReference type="Proteomes" id="UP000010843"/>
    </source>
</evidence>
<keyword evidence="1" id="KW-0472">Membrane</keyword>
<feature type="transmembrane region" description="Helical" evidence="1">
    <location>
        <begin position="48"/>
        <end position="68"/>
    </location>
</feature>
<dbReference type="KEGG" id="npe:Natpe_3594"/>
<dbReference type="RefSeq" id="WP_006182830.1">
    <property type="nucleotide sequence ID" value="NC_019962.1"/>
</dbReference>
<sequence>MGSVKRLYERTDAWLRGLSRRRYAAVLGLVTGIGVLATGFLLSRDLLLVQAVTMALVMFGLECAFGRWGEYAS</sequence>
<name>L0JSM1_NATP1</name>
<protein>
    <submittedName>
        <fullName evidence="2">Uncharacterized protein</fullName>
    </submittedName>
</protein>
<keyword evidence="1" id="KW-1133">Transmembrane helix</keyword>
<evidence type="ECO:0000313" key="3">
    <source>
        <dbReference type="EMBL" id="ELY71189.1"/>
    </source>
</evidence>
<organism evidence="2 4">
    <name type="scientific">Natrinema pellirubrum (strain DSM 15624 / CIP 106293 / JCM 10476 / NCIMB 786 / 157)</name>
    <dbReference type="NCBI Taxonomy" id="797303"/>
    <lineage>
        <taxon>Archaea</taxon>
        <taxon>Methanobacteriati</taxon>
        <taxon>Methanobacteriota</taxon>
        <taxon>Stenosarchaea group</taxon>
        <taxon>Halobacteria</taxon>
        <taxon>Halobacteriales</taxon>
        <taxon>Natrialbaceae</taxon>
        <taxon>Natrinema</taxon>
    </lineage>
</organism>
<reference evidence="3 5" key="3">
    <citation type="journal article" date="2014" name="PLoS Genet.">
        <title>Phylogenetically driven sequencing of extremely halophilic archaea reveals strategies for static and dynamic osmo-response.</title>
        <authorList>
            <person name="Becker E.A."/>
            <person name="Seitzer P.M."/>
            <person name="Tritt A."/>
            <person name="Larsen D."/>
            <person name="Krusor M."/>
            <person name="Yao A.I."/>
            <person name="Wu D."/>
            <person name="Madern D."/>
            <person name="Eisen J.A."/>
            <person name="Darling A.E."/>
            <person name="Facciotti M.T."/>
        </authorList>
    </citation>
    <scope>NUCLEOTIDE SEQUENCE [LARGE SCALE GENOMIC DNA]</scope>
    <source>
        <strain evidence="3 5">DSM 15624</strain>
    </source>
</reference>
<dbReference type="PATRIC" id="fig|797303.5.peg.3465"/>
<dbReference type="OrthoDB" id="275564at2157"/>
<dbReference type="GeneID" id="14333047"/>